<feature type="compositionally biased region" description="Low complexity" evidence="2">
    <location>
        <begin position="243"/>
        <end position="266"/>
    </location>
</feature>
<evidence type="ECO:0000313" key="5">
    <source>
        <dbReference type="EMBL" id="PTB79559.1"/>
    </source>
</evidence>
<accession>A0A2T4CDB7</accession>
<evidence type="ECO:0000313" key="6">
    <source>
        <dbReference type="Proteomes" id="UP000240760"/>
    </source>
</evidence>
<dbReference type="Gene3D" id="2.60.120.200">
    <property type="match status" value="1"/>
</dbReference>
<gene>
    <name evidence="5" type="ORF">M440DRAFT_1468374</name>
</gene>
<feature type="region of interest" description="Disordered" evidence="2">
    <location>
        <begin position="235"/>
        <end position="283"/>
    </location>
</feature>
<dbReference type="PROSITE" id="PS51164">
    <property type="entry name" value="CBM1_2"/>
    <property type="match status" value="1"/>
</dbReference>
<dbReference type="InterPro" id="IPR035971">
    <property type="entry name" value="CBD_sf"/>
</dbReference>
<dbReference type="GO" id="GO:0005975">
    <property type="term" value="P:carbohydrate metabolic process"/>
    <property type="evidence" value="ECO:0007669"/>
    <property type="project" value="InterPro"/>
</dbReference>
<organism evidence="5 6">
    <name type="scientific">Trichoderma longibrachiatum ATCC 18648</name>
    <dbReference type="NCBI Taxonomy" id="983965"/>
    <lineage>
        <taxon>Eukaryota</taxon>
        <taxon>Fungi</taxon>
        <taxon>Dikarya</taxon>
        <taxon>Ascomycota</taxon>
        <taxon>Pezizomycotina</taxon>
        <taxon>Sordariomycetes</taxon>
        <taxon>Hypocreomycetidae</taxon>
        <taxon>Hypocreales</taxon>
        <taxon>Hypocreaceae</taxon>
        <taxon>Trichoderma</taxon>
    </lineage>
</organism>
<feature type="signal peptide" evidence="3">
    <location>
        <begin position="1"/>
        <end position="19"/>
    </location>
</feature>
<evidence type="ECO:0000259" key="4">
    <source>
        <dbReference type="PROSITE" id="PS51164"/>
    </source>
</evidence>
<proteinExistence type="predicted"/>
<dbReference type="AlphaFoldDB" id="A0A2T4CDB7"/>
<dbReference type="Pfam" id="PF00734">
    <property type="entry name" value="CBM_1"/>
    <property type="match status" value="1"/>
</dbReference>
<dbReference type="Proteomes" id="UP000240760">
    <property type="component" value="Unassembled WGS sequence"/>
</dbReference>
<dbReference type="SMART" id="SM00236">
    <property type="entry name" value="fCBD"/>
    <property type="match status" value="1"/>
</dbReference>
<dbReference type="SUPFAM" id="SSF57180">
    <property type="entry name" value="Cellulose-binding domain"/>
    <property type="match status" value="1"/>
</dbReference>
<keyword evidence="6" id="KW-1185">Reference proteome</keyword>
<evidence type="ECO:0000256" key="2">
    <source>
        <dbReference type="SAM" id="MobiDB-lite"/>
    </source>
</evidence>
<dbReference type="EMBL" id="KZ679128">
    <property type="protein sequence ID" value="PTB79559.1"/>
    <property type="molecule type" value="Genomic_DNA"/>
</dbReference>
<feature type="compositionally biased region" description="Low complexity" evidence="2">
    <location>
        <begin position="273"/>
        <end position="282"/>
    </location>
</feature>
<protein>
    <submittedName>
        <fullName evidence="5">Carbohydrate-binding module family 1 protein</fullName>
    </submittedName>
</protein>
<name>A0A2T4CDB7_TRILO</name>
<dbReference type="GO" id="GO:0030248">
    <property type="term" value="F:cellulose binding"/>
    <property type="evidence" value="ECO:0007669"/>
    <property type="project" value="InterPro"/>
</dbReference>
<dbReference type="InterPro" id="IPR048955">
    <property type="entry name" value="Cip1-like_core"/>
</dbReference>
<feature type="chain" id="PRO_5015710745" evidence="3">
    <location>
        <begin position="20"/>
        <end position="317"/>
    </location>
</feature>
<keyword evidence="1 3" id="KW-0732">Signal</keyword>
<reference evidence="5 6" key="1">
    <citation type="submission" date="2016-07" db="EMBL/GenBank/DDBJ databases">
        <title>Multiple horizontal gene transfer events from other fungi enriched the ability of initially mycotrophic Trichoderma (Ascomycota) to feed on dead plant biomass.</title>
        <authorList>
            <consortium name="DOE Joint Genome Institute"/>
            <person name="Aerts A."/>
            <person name="Atanasova L."/>
            <person name="Chenthamara K."/>
            <person name="Zhang J."/>
            <person name="Grujic M."/>
            <person name="Henrissat B."/>
            <person name="Kuo A."/>
            <person name="Salamov A."/>
            <person name="Lipzen A."/>
            <person name="Labutti K."/>
            <person name="Barry K."/>
            <person name="Miao Y."/>
            <person name="Rahimi M.J."/>
            <person name="Shen Q."/>
            <person name="Grigoriev I.V."/>
            <person name="Kubicek C.P."/>
            <person name="Druzhinina I.S."/>
        </authorList>
    </citation>
    <scope>NUCLEOTIDE SEQUENCE [LARGE SCALE GENOMIC DNA]</scope>
    <source>
        <strain evidence="5 6">ATCC 18648</strain>
    </source>
</reference>
<evidence type="ECO:0000256" key="1">
    <source>
        <dbReference type="ARBA" id="ARBA00022729"/>
    </source>
</evidence>
<feature type="domain" description="CBM1" evidence="4">
    <location>
        <begin position="281"/>
        <end position="317"/>
    </location>
</feature>
<dbReference type="PROSITE" id="PS00562">
    <property type="entry name" value="CBM1_1"/>
    <property type="match status" value="1"/>
</dbReference>
<sequence length="317" mass="33061">MVRRTALLTLGALSSLSAAQISDDFESGWDQTQWPISAPDCNQGGTVSLDTTVAHSGSNSMKVVGGPNGYCGHIFFGTTQVPTGDVYVRAWIRLQTALGSNHVTFIIMPDTAQGGKHLRIGGQSQVLDYNRESDDATLPDLSPDGIASTVTLPTGAFQCFEYHLGTDGTIETWLNGSPIPGMTVGPGIDNPNDAGWTRAAYIPEITGVNFGWEAYSGDVNTVWFDDISIQSTRVGCGAGTPSGPGSSTTTVRSTTSGPTSTSKPSTTVPPPTSRTTTATGPTQTHYGQCGGIGYSGPTVCASGTTCQVLNPYYSQCL</sequence>
<dbReference type="GO" id="GO:0005576">
    <property type="term" value="C:extracellular region"/>
    <property type="evidence" value="ECO:0007669"/>
    <property type="project" value="InterPro"/>
</dbReference>
<dbReference type="STRING" id="983965.A0A2T4CDB7"/>
<dbReference type="OrthoDB" id="5313668at2759"/>
<evidence type="ECO:0000256" key="3">
    <source>
        <dbReference type="SAM" id="SignalP"/>
    </source>
</evidence>
<dbReference type="Pfam" id="PF21340">
    <property type="entry name" value="Polysacc_lyase-like"/>
    <property type="match status" value="1"/>
</dbReference>
<dbReference type="InterPro" id="IPR000254">
    <property type="entry name" value="CBD"/>
</dbReference>